<feature type="compositionally biased region" description="Acidic residues" evidence="2">
    <location>
        <begin position="441"/>
        <end position="456"/>
    </location>
</feature>
<feature type="region of interest" description="Disordered" evidence="2">
    <location>
        <begin position="308"/>
        <end position="378"/>
    </location>
</feature>
<feature type="region of interest" description="Disordered" evidence="2">
    <location>
        <begin position="48"/>
        <end position="92"/>
    </location>
</feature>
<name>A0A1L9TEK5_9EURO</name>
<gene>
    <name evidence="4" type="ORF">ASPSYDRAFT_153107</name>
</gene>
<evidence type="ECO:0000259" key="3">
    <source>
        <dbReference type="Pfam" id="PF08574"/>
    </source>
</evidence>
<feature type="domain" description="Transcription factor Iwr1" evidence="3">
    <location>
        <begin position="378"/>
        <end position="459"/>
    </location>
</feature>
<dbReference type="InterPro" id="IPR013883">
    <property type="entry name" value="TF_Iwr1_dom"/>
</dbReference>
<evidence type="ECO:0000256" key="2">
    <source>
        <dbReference type="SAM" id="MobiDB-lite"/>
    </source>
</evidence>
<dbReference type="STRING" id="1036612.A0A1L9TEK5"/>
<dbReference type="GO" id="GO:0006606">
    <property type="term" value="P:protein import into nucleus"/>
    <property type="evidence" value="ECO:0007669"/>
    <property type="project" value="InterPro"/>
</dbReference>
<dbReference type="AlphaFoldDB" id="A0A1L9TEK5"/>
<feature type="compositionally biased region" description="Polar residues" evidence="2">
    <location>
        <begin position="458"/>
        <end position="479"/>
    </location>
</feature>
<dbReference type="VEuPathDB" id="FungiDB:ASPSYDRAFT_153107"/>
<evidence type="ECO:0000256" key="1">
    <source>
        <dbReference type="ARBA" id="ARBA00010218"/>
    </source>
</evidence>
<dbReference type="PANTHER" id="PTHR28063:SF1">
    <property type="entry name" value="RNA POLYMERASE II NUCLEAR LOCALIZATION PROTEIN IWR1"/>
    <property type="match status" value="1"/>
</dbReference>
<feature type="region of interest" description="Disordered" evidence="2">
    <location>
        <begin position="441"/>
        <end position="540"/>
    </location>
</feature>
<dbReference type="RefSeq" id="XP_040701666.1">
    <property type="nucleotide sequence ID" value="XM_040842252.1"/>
</dbReference>
<feature type="region of interest" description="Disordered" evidence="2">
    <location>
        <begin position="228"/>
        <end position="269"/>
    </location>
</feature>
<feature type="compositionally biased region" description="Polar residues" evidence="2">
    <location>
        <begin position="72"/>
        <end position="88"/>
    </location>
</feature>
<dbReference type="PANTHER" id="PTHR28063">
    <property type="entry name" value="RNA POLYMERASE II NUCLEAR LOCALIZATION PROTEIN IWR1"/>
    <property type="match status" value="1"/>
</dbReference>
<accession>A0A1L9TEK5</accession>
<reference evidence="5" key="1">
    <citation type="journal article" date="2017" name="Genome Biol.">
        <title>Comparative genomics reveals high biological diversity and specific adaptations in the industrially and medically important fungal genus Aspergillus.</title>
        <authorList>
            <person name="de Vries R.P."/>
            <person name="Riley R."/>
            <person name="Wiebenga A."/>
            <person name="Aguilar-Osorio G."/>
            <person name="Amillis S."/>
            <person name="Uchima C.A."/>
            <person name="Anderluh G."/>
            <person name="Asadollahi M."/>
            <person name="Askin M."/>
            <person name="Barry K."/>
            <person name="Battaglia E."/>
            <person name="Bayram O."/>
            <person name="Benocci T."/>
            <person name="Braus-Stromeyer S.A."/>
            <person name="Caldana C."/>
            <person name="Canovas D."/>
            <person name="Cerqueira G.C."/>
            <person name="Chen F."/>
            <person name="Chen W."/>
            <person name="Choi C."/>
            <person name="Clum A."/>
            <person name="Dos Santos R.A."/>
            <person name="Damasio A.R."/>
            <person name="Diallinas G."/>
            <person name="Emri T."/>
            <person name="Fekete E."/>
            <person name="Flipphi M."/>
            <person name="Freyberg S."/>
            <person name="Gallo A."/>
            <person name="Gournas C."/>
            <person name="Habgood R."/>
            <person name="Hainaut M."/>
            <person name="Harispe M.L."/>
            <person name="Henrissat B."/>
            <person name="Hilden K.S."/>
            <person name="Hope R."/>
            <person name="Hossain A."/>
            <person name="Karabika E."/>
            <person name="Karaffa L."/>
            <person name="Karanyi Z."/>
            <person name="Krasevec N."/>
            <person name="Kuo A."/>
            <person name="Kusch H."/>
            <person name="LaButti K."/>
            <person name="Lagendijk E.L."/>
            <person name="Lapidus A."/>
            <person name="Levasseur A."/>
            <person name="Lindquist E."/>
            <person name="Lipzen A."/>
            <person name="Logrieco A.F."/>
            <person name="MacCabe A."/>
            <person name="Maekelae M.R."/>
            <person name="Malavazi I."/>
            <person name="Melin P."/>
            <person name="Meyer V."/>
            <person name="Mielnichuk N."/>
            <person name="Miskei M."/>
            <person name="Molnar A.P."/>
            <person name="Mule G."/>
            <person name="Ngan C.Y."/>
            <person name="Orejas M."/>
            <person name="Orosz E."/>
            <person name="Ouedraogo J.P."/>
            <person name="Overkamp K.M."/>
            <person name="Park H.-S."/>
            <person name="Perrone G."/>
            <person name="Piumi F."/>
            <person name="Punt P.J."/>
            <person name="Ram A.F."/>
            <person name="Ramon A."/>
            <person name="Rauscher S."/>
            <person name="Record E."/>
            <person name="Riano-Pachon D.M."/>
            <person name="Robert V."/>
            <person name="Roehrig J."/>
            <person name="Ruller R."/>
            <person name="Salamov A."/>
            <person name="Salih N.S."/>
            <person name="Samson R.A."/>
            <person name="Sandor E."/>
            <person name="Sanguinetti M."/>
            <person name="Schuetze T."/>
            <person name="Sepcic K."/>
            <person name="Shelest E."/>
            <person name="Sherlock G."/>
            <person name="Sophianopoulou V."/>
            <person name="Squina F.M."/>
            <person name="Sun H."/>
            <person name="Susca A."/>
            <person name="Todd R.B."/>
            <person name="Tsang A."/>
            <person name="Unkles S.E."/>
            <person name="van de Wiele N."/>
            <person name="van Rossen-Uffink D."/>
            <person name="Oliveira J.V."/>
            <person name="Vesth T.C."/>
            <person name="Visser J."/>
            <person name="Yu J.-H."/>
            <person name="Zhou M."/>
            <person name="Andersen M.R."/>
            <person name="Archer D.B."/>
            <person name="Baker S.E."/>
            <person name="Benoit I."/>
            <person name="Brakhage A.A."/>
            <person name="Braus G.H."/>
            <person name="Fischer R."/>
            <person name="Frisvad J.C."/>
            <person name="Goldman G.H."/>
            <person name="Houbraken J."/>
            <person name="Oakley B."/>
            <person name="Pocsi I."/>
            <person name="Scazzocchio C."/>
            <person name="Seiboth B."/>
            <person name="vanKuyk P.A."/>
            <person name="Wortman J."/>
            <person name="Dyer P.S."/>
            <person name="Grigoriev I.V."/>
        </authorList>
    </citation>
    <scope>NUCLEOTIDE SEQUENCE [LARGE SCALE GENOMIC DNA]</scope>
    <source>
        <strain evidence="5">CBS 593.65</strain>
    </source>
</reference>
<feature type="compositionally biased region" description="Polar residues" evidence="2">
    <location>
        <begin position="48"/>
        <end position="58"/>
    </location>
</feature>
<protein>
    <recommendedName>
        <fullName evidence="3">Transcription factor Iwr1 domain-containing protein</fullName>
    </recommendedName>
</protein>
<sequence length="540" mass="59725">MSLPPEQINIKRRREEEPVDTLYIQSELHQTKRRFTDFVFQRVTVNARQGHGSDSPSPSHLGAAQRAIRSPRSVSSIHLPKTTNNAGSNIIPLVRATSPGAELREEKRIAAARKQAEEKLKNALHSSPSSLKKVPDTQTTVPQKSDAAPSSQGIVSSTSSGRGSPASSADVAPSIRRFQISRTGTPTGPLRSIGGGVQKRRADGAVAVLVEKLRREPHSRRASMVADAAAQVEADDSLAQGSTPARPRKRPVVNQAEKKWRAERQDAASAANEKIFQVLEKGAQSRQSNWEEESDRLARQFEQIALELDGEMETKPTDASQYTTPFTSSRQAMPKPPLKYQPRSPNKPRASVAPPAAEGQDKALNPPAKHEEGGDSDEDYVYDTYIRHPLPDKGLLMDPLADLDLDQEAWLRRHGIDNARQDVGVIVITPEDEMYWEDFAEDEDDEDRWDSEDGDSNGECQPYSTKLTGATLTAENNPANDYPDEELSWDDEGDDAAAIYRKYRHDRSDDEEFDWDGSGSEGPGGDRYGRSHVESDDDSW</sequence>
<comment type="similarity">
    <text evidence="1">Belongs to the IWR1/SLC7A6OS family.</text>
</comment>
<feature type="compositionally biased region" description="Polar residues" evidence="2">
    <location>
        <begin position="124"/>
        <end position="143"/>
    </location>
</feature>
<dbReference type="Proteomes" id="UP000184356">
    <property type="component" value="Unassembled WGS sequence"/>
</dbReference>
<dbReference type="Pfam" id="PF08574">
    <property type="entry name" value="Iwr1"/>
    <property type="match status" value="1"/>
</dbReference>
<dbReference type="GO" id="GO:0005737">
    <property type="term" value="C:cytoplasm"/>
    <property type="evidence" value="ECO:0007669"/>
    <property type="project" value="TreeGrafter"/>
</dbReference>
<feature type="compositionally biased region" description="Low complexity" evidence="2">
    <location>
        <begin position="150"/>
        <end position="169"/>
    </location>
</feature>
<evidence type="ECO:0000313" key="4">
    <source>
        <dbReference type="EMBL" id="OJJ57860.1"/>
    </source>
</evidence>
<evidence type="ECO:0000313" key="5">
    <source>
        <dbReference type="Proteomes" id="UP000184356"/>
    </source>
</evidence>
<feature type="region of interest" description="Disordered" evidence="2">
    <location>
        <begin position="117"/>
        <end position="198"/>
    </location>
</feature>
<dbReference type="InterPro" id="IPR040150">
    <property type="entry name" value="Iwr1"/>
</dbReference>
<feature type="compositionally biased region" description="Polar residues" evidence="2">
    <location>
        <begin position="317"/>
        <end position="331"/>
    </location>
</feature>
<organism evidence="4 5">
    <name type="scientific">Aspergillus sydowii CBS 593.65</name>
    <dbReference type="NCBI Taxonomy" id="1036612"/>
    <lineage>
        <taxon>Eukaryota</taxon>
        <taxon>Fungi</taxon>
        <taxon>Dikarya</taxon>
        <taxon>Ascomycota</taxon>
        <taxon>Pezizomycotina</taxon>
        <taxon>Eurotiomycetes</taxon>
        <taxon>Eurotiomycetidae</taxon>
        <taxon>Eurotiales</taxon>
        <taxon>Aspergillaceae</taxon>
        <taxon>Aspergillus</taxon>
        <taxon>Aspergillus subgen. Nidulantes</taxon>
    </lineage>
</organism>
<feature type="compositionally biased region" description="Basic and acidic residues" evidence="2">
    <location>
        <begin position="256"/>
        <end position="266"/>
    </location>
</feature>
<proteinExistence type="inferred from homology"/>
<feature type="compositionally biased region" description="Acidic residues" evidence="2">
    <location>
        <begin position="482"/>
        <end position="495"/>
    </location>
</feature>
<dbReference type="OrthoDB" id="6255506at2759"/>
<dbReference type="EMBL" id="KV878587">
    <property type="protein sequence ID" value="OJJ57860.1"/>
    <property type="molecule type" value="Genomic_DNA"/>
</dbReference>
<dbReference type="GeneID" id="63758325"/>
<keyword evidence="5" id="KW-1185">Reference proteome</keyword>